<dbReference type="Gene3D" id="3.40.1360.10">
    <property type="match status" value="1"/>
</dbReference>
<evidence type="ECO:0000313" key="2">
    <source>
        <dbReference type="EMBL" id="MCA5005669.1"/>
    </source>
</evidence>
<sequence length="392" mass="44931">MEDEYLSLGVGKFETEWLRNTIGPQDHSILFKDSDKTDIPYYFLDDDANVDSKLGQGYSTALKDLRERLDLLGYSFDKLPTLLMDYFSGFPSAPLISSIDTQIFIDLLSDINVNDIDWTEHEGDADPGEFFTRRILSLPQFGRLRAYLDDFKGVEPYVYEQIDPYIILAAIAKNPQNNTLTVEWRHKGNLAHGLDTYQKYLIVTEGYTDGRVIKMAMEILKPNVTDFFDYIDMNENYPFGGAGSLSNFFKGLTKIGTNRKIIFIFDNDAEGNANLQKLINILHPVNFKKFALPDMHEFNNFETVGPTGTSIQNVNKRAVAIEMFLDMTYNVPTTPIVRWSSFEKTVQQYQGALENKTKYYDEFMALTPSNFSNYNFSLLEKLLNYIIAKIVV</sequence>
<proteinExistence type="predicted"/>
<gene>
    <name evidence="2" type="ORF">IPZ78_10945</name>
</gene>
<keyword evidence="3" id="KW-1185">Reference proteome</keyword>
<dbReference type="EMBL" id="JADEYP010000019">
    <property type="protein sequence ID" value="MCA5005669.1"/>
    <property type="molecule type" value="Genomic_DNA"/>
</dbReference>
<accession>A0ABS7ZAD9</accession>
<dbReference type="CDD" id="cd00188">
    <property type="entry name" value="TOPRIM"/>
    <property type="match status" value="1"/>
</dbReference>
<name>A0ABS7ZAD9_9SPHI</name>
<dbReference type="RefSeq" id="WP_225553622.1">
    <property type="nucleotide sequence ID" value="NZ_JADEYP010000019.1"/>
</dbReference>
<comment type="caution">
    <text evidence="2">The sequence shown here is derived from an EMBL/GenBank/DDBJ whole genome shotgun (WGS) entry which is preliminary data.</text>
</comment>
<dbReference type="Pfam" id="PF18871">
    <property type="entry name" value="HEPN_Toprim_N"/>
    <property type="match status" value="1"/>
</dbReference>
<evidence type="ECO:0000259" key="1">
    <source>
        <dbReference type="Pfam" id="PF18871"/>
    </source>
</evidence>
<organism evidence="2 3">
    <name type="scientific">Sphingobacterium bovistauri</name>
    <dbReference type="NCBI Taxonomy" id="2781959"/>
    <lineage>
        <taxon>Bacteria</taxon>
        <taxon>Pseudomonadati</taxon>
        <taxon>Bacteroidota</taxon>
        <taxon>Sphingobacteriia</taxon>
        <taxon>Sphingobacteriales</taxon>
        <taxon>Sphingobacteriaceae</taxon>
        <taxon>Sphingobacterium</taxon>
    </lineage>
</organism>
<feature type="domain" description="HEPN/Toprim N-terminal" evidence="1">
    <location>
        <begin position="5"/>
        <end position="78"/>
    </location>
</feature>
<reference evidence="2" key="1">
    <citation type="submission" date="2020-10" db="EMBL/GenBank/DDBJ databases">
        <authorList>
            <person name="Lu T."/>
            <person name="Wang Q."/>
            <person name="Han X."/>
        </authorList>
    </citation>
    <scope>NUCLEOTIDE SEQUENCE</scope>
    <source>
        <strain evidence="2">WQ 366</strain>
    </source>
</reference>
<evidence type="ECO:0000313" key="3">
    <source>
        <dbReference type="Proteomes" id="UP001165302"/>
    </source>
</evidence>
<dbReference type="Proteomes" id="UP001165302">
    <property type="component" value="Unassembled WGS sequence"/>
</dbReference>
<dbReference type="InterPro" id="IPR041487">
    <property type="entry name" value="HEPN/Toprim-NTD1"/>
</dbReference>
<protein>
    <recommendedName>
        <fullName evidence="1">HEPN/Toprim N-terminal domain-containing protein</fullName>
    </recommendedName>
</protein>